<accession>A0A445LN54</accession>
<evidence type="ECO:0000256" key="1">
    <source>
        <dbReference type="SAM" id="Phobius"/>
    </source>
</evidence>
<keyword evidence="4" id="KW-0808">Transferase</keyword>
<evidence type="ECO:0000256" key="2">
    <source>
        <dbReference type="SAM" id="SignalP"/>
    </source>
</evidence>
<feature type="chain" id="PRO_5019243953" evidence="2">
    <location>
        <begin position="31"/>
        <end position="185"/>
    </location>
</feature>
<dbReference type="PANTHER" id="PTHR44329:SF289">
    <property type="entry name" value="SERINE_THREONINE-PROTEIN KINASE VIK"/>
    <property type="match status" value="1"/>
</dbReference>
<dbReference type="Gene3D" id="1.10.510.10">
    <property type="entry name" value="Transferase(Phosphotransferase) domain 1"/>
    <property type="match status" value="1"/>
</dbReference>
<feature type="transmembrane region" description="Helical" evidence="1">
    <location>
        <begin position="89"/>
        <end position="109"/>
    </location>
</feature>
<sequence length="185" mass="20758">MIELLKSHGGLSYLGTTFLLVLLQIGLPSAENTCHLKLVCFLQDFRHEGDLYKYLKDKGALSPSTAINFGLDIARYALYLYGCLSAPQLTLQLHWIVLMAFFGVLMLQVSSLRSKVLMTGETGSYCHMAPEVLKYRRYDKKVDVFSFAMSECPEDDYLLSPFHAAAGFLNIVTLENLDRVTCSDP</sequence>
<dbReference type="PANTHER" id="PTHR44329">
    <property type="entry name" value="SERINE/THREONINE-PROTEIN KINASE TNNI3K-RELATED"/>
    <property type="match status" value="1"/>
</dbReference>
<gene>
    <name evidence="4" type="ORF">D0Y65_003604</name>
</gene>
<dbReference type="EMBL" id="QZWG01000002">
    <property type="protein sequence ID" value="RZC24437.1"/>
    <property type="molecule type" value="Genomic_DNA"/>
</dbReference>
<evidence type="ECO:0000259" key="3">
    <source>
        <dbReference type="Pfam" id="PF07714"/>
    </source>
</evidence>
<reference evidence="4 5" key="1">
    <citation type="submission" date="2018-09" db="EMBL/GenBank/DDBJ databases">
        <title>A high-quality reference genome of wild soybean provides a powerful tool to mine soybean genomes.</title>
        <authorList>
            <person name="Xie M."/>
            <person name="Chung C.Y.L."/>
            <person name="Li M.-W."/>
            <person name="Wong F.-L."/>
            <person name="Chan T.-F."/>
            <person name="Lam H.-M."/>
        </authorList>
    </citation>
    <scope>NUCLEOTIDE SEQUENCE [LARGE SCALE GENOMIC DNA]</scope>
    <source>
        <strain evidence="5">cv. W05</strain>
        <tissue evidence="4">Hypocotyl of etiolated seedlings</tissue>
    </source>
</reference>
<dbReference type="GO" id="GO:0004674">
    <property type="term" value="F:protein serine/threonine kinase activity"/>
    <property type="evidence" value="ECO:0007669"/>
    <property type="project" value="TreeGrafter"/>
</dbReference>
<feature type="domain" description="Serine-threonine/tyrosine-protein kinase catalytic" evidence="3">
    <location>
        <begin position="37"/>
        <end position="149"/>
    </location>
</feature>
<protein>
    <submittedName>
        <fullName evidence="4">Serine/threonine-protein kinase STY8</fullName>
    </submittedName>
</protein>
<dbReference type="AlphaFoldDB" id="A0A445LN54"/>
<dbReference type="InterPro" id="IPR001245">
    <property type="entry name" value="Ser-Thr/Tyr_kinase_cat_dom"/>
</dbReference>
<comment type="caution">
    <text evidence="4">The sequence shown here is derived from an EMBL/GenBank/DDBJ whole genome shotgun (WGS) entry which is preliminary data.</text>
</comment>
<dbReference type="Proteomes" id="UP000289340">
    <property type="component" value="Chromosome 2"/>
</dbReference>
<evidence type="ECO:0000313" key="4">
    <source>
        <dbReference type="EMBL" id="RZC24437.1"/>
    </source>
</evidence>
<evidence type="ECO:0000313" key="5">
    <source>
        <dbReference type="Proteomes" id="UP000289340"/>
    </source>
</evidence>
<dbReference type="SUPFAM" id="SSF56112">
    <property type="entry name" value="Protein kinase-like (PK-like)"/>
    <property type="match status" value="1"/>
</dbReference>
<keyword evidence="4" id="KW-0418">Kinase</keyword>
<organism evidence="4 5">
    <name type="scientific">Glycine soja</name>
    <name type="common">Wild soybean</name>
    <dbReference type="NCBI Taxonomy" id="3848"/>
    <lineage>
        <taxon>Eukaryota</taxon>
        <taxon>Viridiplantae</taxon>
        <taxon>Streptophyta</taxon>
        <taxon>Embryophyta</taxon>
        <taxon>Tracheophyta</taxon>
        <taxon>Spermatophyta</taxon>
        <taxon>Magnoliopsida</taxon>
        <taxon>eudicotyledons</taxon>
        <taxon>Gunneridae</taxon>
        <taxon>Pentapetalae</taxon>
        <taxon>rosids</taxon>
        <taxon>fabids</taxon>
        <taxon>Fabales</taxon>
        <taxon>Fabaceae</taxon>
        <taxon>Papilionoideae</taxon>
        <taxon>50 kb inversion clade</taxon>
        <taxon>NPAAA clade</taxon>
        <taxon>indigoferoid/millettioid clade</taxon>
        <taxon>Phaseoleae</taxon>
        <taxon>Glycine</taxon>
        <taxon>Glycine subgen. Soja</taxon>
    </lineage>
</organism>
<keyword evidence="1" id="KW-0812">Transmembrane</keyword>
<keyword evidence="5" id="KW-1185">Reference proteome</keyword>
<keyword evidence="2" id="KW-0732">Signal</keyword>
<dbReference type="Pfam" id="PF07714">
    <property type="entry name" value="PK_Tyr_Ser-Thr"/>
    <property type="match status" value="1"/>
</dbReference>
<name>A0A445LN54_GLYSO</name>
<dbReference type="InterPro" id="IPR011009">
    <property type="entry name" value="Kinase-like_dom_sf"/>
</dbReference>
<keyword evidence="1" id="KW-1133">Transmembrane helix</keyword>
<keyword evidence="1" id="KW-0472">Membrane</keyword>
<feature type="signal peptide" evidence="2">
    <location>
        <begin position="1"/>
        <end position="30"/>
    </location>
</feature>
<proteinExistence type="predicted"/>
<dbReference type="InterPro" id="IPR051681">
    <property type="entry name" value="Ser/Thr_Kinases-Pseudokinases"/>
</dbReference>